<proteinExistence type="predicted"/>
<evidence type="ECO:0000313" key="2">
    <source>
        <dbReference type="Proteomes" id="UP001567350"/>
    </source>
</evidence>
<dbReference type="EMBL" id="JBGJLR010000015">
    <property type="protein sequence ID" value="MEZ2740286.1"/>
    <property type="molecule type" value="Genomic_DNA"/>
</dbReference>
<gene>
    <name evidence="1" type="ORF">ACBP88_12665</name>
</gene>
<name>A0ABV4IEL1_9BURK</name>
<organism evidence="1 2">
    <name type="scientific">Comamonas jiangduensis</name>
    <dbReference type="NCBI Taxonomy" id="1194168"/>
    <lineage>
        <taxon>Bacteria</taxon>
        <taxon>Pseudomonadati</taxon>
        <taxon>Pseudomonadota</taxon>
        <taxon>Betaproteobacteria</taxon>
        <taxon>Burkholderiales</taxon>
        <taxon>Comamonadaceae</taxon>
        <taxon>Comamonas</taxon>
    </lineage>
</organism>
<evidence type="ECO:0000313" key="1">
    <source>
        <dbReference type="EMBL" id="MEZ2740286.1"/>
    </source>
</evidence>
<accession>A0ABV4IEL1</accession>
<keyword evidence="2" id="KW-1185">Reference proteome</keyword>
<dbReference type="Proteomes" id="UP001567350">
    <property type="component" value="Unassembled WGS sequence"/>
</dbReference>
<sequence>MPAEIRHTVTVKKTGAEKRKTEKVNMYFSHCPFCGEKLAKDA</sequence>
<reference evidence="1 2" key="1">
    <citation type="submission" date="2024-08" db="EMBL/GenBank/DDBJ databases">
        <authorList>
            <person name="Feng Z."/>
            <person name="Ronholm J."/>
        </authorList>
    </citation>
    <scope>NUCLEOTIDE SEQUENCE [LARGE SCALE GENOMIC DNA]</scope>
    <source>
        <strain evidence="1 2">4-AB0-8</strain>
    </source>
</reference>
<protein>
    <submittedName>
        <fullName evidence="1">Uncharacterized protein</fullName>
    </submittedName>
</protein>
<dbReference type="RefSeq" id="WP_370893053.1">
    <property type="nucleotide sequence ID" value="NZ_JBGJLR010000015.1"/>
</dbReference>
<comment type="caution">
    <text evidence="1">The sequence shown here is derived from an EMBL/GenBank/DDBJ whole genome shotgun (WGS) entry which is preliminary data.</text>
</comment>